<evidence type="ECO:0000313" key="4">
    <source>
        <dbReference type="Proteomes" id="UP000276128"/>
    </source>
</evidence>
<protein>
    <submittedName>
        <fullName evidence="3">Anti-sigma B factor RsbW</fullName>
        <ecNumber evidence="3">2.7.11.1</ecNumber>
    </submittedName>
</protein>
<dbReference type="Proteomes" id="UP000276128">
    <property type="component" value="Unassembled WGS sequence"/>
</dbReference>
<feature type="domain" description="Histidine kinase/HSP90-like ATPase" evidence="2">
    <location>
        <begin position="8"/>
        <end position="135"/>
    </location>
</feature>
<dbReference type="OrthoDB" id="9798941at2"/>
<keyword evidence="3" id="KW-0808">Transferase</keyword>
<proteinExistence type="predicted"/>
<gene>
    <name evidence="3" type="ORF">EJQ19_05290</name>
</gene>
<dbReference type="EC" id="2.7.11.1" evidence="3"/>
<evidence type="ECO:0000259" key="2">
    <source>
        <dbReference type="Pfam" id="PF13581"/>
    </source>
</evidence>
<dbReference type="EMBL" id="RXHU01000015">
    <property type="protein sequence ID" value="RTE10688.1"/>
    <property type="molecule type" value="Genomic_DNA"/>
</dbReference>
<dbReference type="PANTHER" id="PTHR35526">
    <property type="entry name" value="ANTI-SIGMA-F FACTOR RSBW-RELATED"/>
    <property type="match status" value="1"/>
</dbReference>
<dbReference type="InterPro" id="IPR036890">
    <property type="entry name" value="HATPase_C_sf"/>
</dbReference>
<sequence length="143" mass="15090">MSEVHLQIPAQADFLELVRLTVYGIASRLNLAYEDIEDLKVAVSEACNQAILHAGLSGNAVSGELGIRFDARTEALAVTVKAPGAGAFLPVPAGLTEAGLPAEASTASLGFYLMKALMDEVEVDAQHGMEVTLIKYTNTNTTK</sequence>
<dbReference type="Gene3D" id="3.30.565.10">
    <property type="entry name" value="Histidine kinase-like ATPase, C-terminal domain"/>
    <property type="match status" value="1"/>
</dbReference>
<keyword evidence="1" id="KW-0418">Kinase</keyword>
<dbReference type="CDD" id="cd16936">
    <property type="entry name" value="HATPase_RsbW-like"/>
    <property type="match status" value="1"/>
</dbReference>
<dbReference type="GO" id="GO:0004674">
    <property type="term" value="F:protein serine/threonine kinase activity"/>
    <property type="evidence" value="ECO:0007669"/>
    <property type="project" value="UniProtKB-KW"/>
</dbReference>
<evidence type="ECO:0000256" key="1">
    <source>
        <dbReference type="ARBA" id="ARBA00022527"/>
    </source>
</evidence>
<evidence type="ECO:0000313" key="3">
    <source>
        <dbReference type="EMBL" id="RTE10688.1"/>
    </source>
</evidence>
<accession>A0A430JI13</accession>
<organism evidence="3 4">
    <name type="scientific">Paenibacillus whitsoniae</name>
    <dbReference type="NCBI Taxonomy" id="2496558"/>
    <lineage>
        <taxon>Bacteria</taxon>
        <taxon>Bacillati</taxon>
        <taxon>Bacillota</taxon>
        <taxon>Bacilli</taxon>
        <taxon>Bacillales</taxon>
        <taxon>Paenibacillaceae</taxon>
        <taxon>Paenibacillus</taxon>
    </lineage>
</organism>
<dbReference type="InterPro" id="IPR003594">
    <property type="entry name" value="HATPase_dom"/>
</dbReference>
<keyword evidence="1" id="KW-0723">Serine/threonine-protein kinase</keyword>
<keyword evidence="4" id="KW-1185">Reference proteome</keyword>
<dbReference type="PANTHER" id="PTHR35526:SF3">
    <property type="entry name" value="ANTI-SIGMA-F FACTOR RSBW"/>
    <property type="match status" value="1"/>
</dbReference>
<dbReference type="RefSeq" id="WP_126140151.1">
    <property type="nucleotide sequence ID" value="NZ_RXHU01000015.1"/>
</dbReference>
<name>A0A430JI13_9BACL</name>
<dbReference type="AlphaFoldDB" id="A0A430JI13"/>
<dbReference type="InterPro" id="IPR050267">
    <property type="entry name" value="Anti-sigma-factor_SerPK"/>
</dbReference>
<reference evidence="3 4" key="1">
    <citation type="submission" date="2018-12" db="EMBL/GenBank/DDBJ databases">
        <title>Bacillus ochoae sp. nov., Paenibacillus whitsoniae sp. nov., Paenibacillus spiritus sp. nov. Isolated from the Mars Exploration Rover during spacecraft assembly.</title>
        <authorList>
            <person name="Seuylemezian A."/>
            <person name="Vaishampayan P."/>
        </authorList>
    </citation>
    <scope>NUCLEOTIDE SEQUENCE [LARGE SCALE GENOMIC DNA]</scope>
    <source>
        <strain evidence="3 4">MER 54</strain>
    </source>
</reference>
<dbReference type="Pfam" id="PF13581">
    <property type="entry name" value="HATPase_c_2"/>
    <property type="match status" value="1"/>
</dbReference>
<comment type="caution">
    <text evidence="3">The sequence shown here is derived from an EMBL/GenBank/DDBJ whole genome shotgun (WGS) entry which is preliminary data.</text>
</comment>